<gene>
    <name evidence="5" type="ORF">RSOLAG1IB_09863</name>
</gene>
<dbReference type="GO" id="GO:0004190">
    <property type="term" value="F:aspartic-type endopeptidase activity"/>
    <property type="evidence" value="ECO:0007669"/>
    <property type="project" value="UniProtKB-KW"/>
</dbReference>
<dbReference type="PRINTS" id="PR00792">
    <property type="entry name" value="PEPSIN"/>
</dbReference>
<dbReference type="InterPro" id="IPR001461">
    <property type="entry name" value="Aspartic_peptidase_A1"/>
</dbReference>
<proteinExistence type="inferred from homology"/>
<dbReference type="InterPro" id="IPR034164">
    <property type="entry name" value="Pepsin-like_dom"/>
</dbReference>
<dbReference type="CDD" id="cd05471">
    <property type="entry name" value="pepsin_like"/>
    <property type="match status" value="1"/>
</dbReference>
<dbReference type="AlphaFoldDB" id="A0A0B7FU50"/>
<name>A0A0B7FU50_THACB</name>
<dbReference type="InterPro" id="IPR001969">
    <property type="entry name" value="Aspartic_peptidase_AS"/>
</dbReference>
<dbReference type="InterPro" id="IPR033121">
    <property type="entry name" value="PEPTIDASE_A1"/>
</dbReference>
<dbReference type="PROSITE" id="PS00141">
    <property type="entry name" value="ASP_PROTEASE"/>
    <property type="match status" value="1"/>
</dbReference>
<keyword evidence="2 3" id="KW-0064">Aspartyl protease</keyword>
<evidence type="ECO:0000256" key="2">
    <source>
        <dbReference type="ARBA" id="ARBA00022750"/>
    </source>
</evidence>
<dbReference type="Proteomes" id="UP000059188">
    <property type="component" value="Unassembled WGS sequence"/>
</dbReference>
<accession>A0A0B7FU50</accession>
<reference evidence="5 6" key="1">
    <citation type="submission" date="2014-11" db="EMBL/GenBank/DDBJ databases">
        <authorList>
            <person name="Wibberg Daniel"/>
        </authorList>
    </citation>
    <scope>NUCLEOTIDE SEQUENCE [LARGE SCALE GENOMIC DNA]</scope>
    <source>
        <strain evidence="5">Rhizoctonia solani AG1-IB 7/3/14</strain>
    </source>
</reference>
<dbReference type="PROSITE" id="PS51767">
    <property type="entry name" value="PEPTIDASE_A1"/>
    <property type="match status" value="1"/>
</dbReference>
<dbReference type="GO" id="GO:0006508">
    <property type="term" value="P:proteolysis"/>
    <property type="evidence" value="ECO:0007669"/>
    <property type="project" value="UniProtKB-KW"/>
</dbReference>
<dbReference type="OrthoDB" id="660550at2759"/>
<evidence type="ECO:0000313" key="5">
    <source>
        <dbReference type="EMBL" id="CEL61230.1"/>
    </source>
</evidence>
<feature type="domain" description="Peptidase A1" evidence="4">
    <location>
        <begin position="44"/>
        <end position="358"/>
    </location>
</feature>
<keyword evidence="3" id="KW-0378">Hydrolase</keyword>
<evidence type="ECO:0000313" key="6">
    <source>
        <dbReference type="Proteomes" id="UP000059188"/>
    </source>
</evidence>
<keyword evidence="6" id="KW-1185">Reference proteome</keyword>
<sequence length="405" mass="43165">MTRGLSGTTRMRNITGKDRNRINTFQNTAALFGIVPAVNQDVAYTVEVFIGNQSYSLIVDTGSGNTWIGAGKPYHPSSTSTRDGRTVSVTYGSGVFSGVQYNDTVILANLAAKGQSISVATQAQGFEGYDGILGLGPATLTAGTLAETNAAVPTVMQTLVGQGAIEQNILGVYFQPLVGSNVSEMNGELSLGGPDPSRYIGNITFVNVTSIAPYSSYWGIDIEAIAYDEGINRTVLSNSASAIVDTGTTLTYIPTATMNAFLSASNGRLDPDTTIPVFQTKPSSNVTFIISGTALTLSPEQYLVPQEQYPLFGLNQTFFYAWFGDGGASGTVNFILGQKFLEHFYSVYDTTNSRVGFAPALPKRTERKYKAGSAISPTSSGHRTESNTLEVLFSALFVLSVYLFV</sequence>
<dbReference type="EMBL" id="LN679151">
    <property type="protein sequence ID" value="CEL61230.1"/>
    <property type="molecule type" value="Genomic_DNA"/>
</dbReference>
<protein>
    <recommendedName>
        <fullName evidence="4">Peptidase A1 domain-containing protein</fullName>
    </recommendedName>
</protein>
<dbReference type="PANTHER" id="PTHR47966">
    <property type="entry name" value="BETA-SITE APP-CLEAVING ENZYME, ISOFORM A-RELATED"/>
    <property type="match status" value="1"/>
</dbReference>
<dbReference type="SUPFAM" id="SSF50630">
    <property type="entry name" value="Acid proteases"/>
    <property type="match status" value="1"/>
</dbReference>
<dbReference type="PANTHER" id="PTHR47966:SF51">
    <property type="entry name" value="BETA-SITE APP-CLEAVING ENZYME, ISOFORM A-RELATED"/>
    <property type="match status" value="1"/>
</dbReference>
<comment type="similarity">
    <text evidence="1 3">Belongs to the peptidase A1 family.</text>
</comment>
<keyword evidence="3" id="KW-0645">Protease</keyword>
<dbReference type="STRING" id="1108050.A0A0B7FU50"/>
<dbReference type="InterPro" id="IPR021109">
    <property type="entry name" value="Peptidase_aspartic_dom_sf"/>
</dbReference>
<dbReference type="Pfam" id="PF00026">
    <property type="entry name" value="Asp"/>
    <property type="match status" value="1"/>
</dbReference>
<dbReference type="Gene3D" id="2.40.70.10">
    <property type="entry name" value="Acid Proteases"/>
    <property type="match status" value="2"/>
</dbReference>
<organism evidence="5 6">
    <name type="scientific">Thanatephorus cucumeris (strain AG1-IB / isolate 7/3/14)</name>
    <name type="common">Lettuce bottom rot fungus</name>
    <name type="synonym">Rhizoctonia solani</name>
    <dbReference type="NCBI Taxonomy" id="1108050"/>
    <lineage>
        <taxon>Eukaryota</taxon>
        <taxon>Fungi</taxon>
        <taxon>Dikarya</taxon>
        <taxon>Basidiomycota</taxon>
        <taxon>Agaricomycotina</taxon>
        <taxon>Agaricomycetes</taxon>
        <taxon>Cantharellales</taxon>
        <taxon>Ceratobasidiaceae</taxon>
        <taxon>Rhizoctonia</taxon>
        <taxon>Rhizoctonia solani AG-1</taxon>
    </lineage>
</organism>
<evidence type="ECO:0000256" key="3">
    <source>
        <dbReference type="RuleBase" id="RU000454"/>
    </source>
</evidence>
<evidence type="ECO:0000259" key="4">
    <source>
        <dbReference type="PROSITE" id="PS51767"/>
    </source>
</evidence>
<evidence type="ECO:0000256" key="1">
    <source>
        <dbReference type="ARBA" id="ARBA00007447"/>
    </source>
</evidence>